<dbReference type="Pfam" id="PF00133">
    <property type="entry name" value="tRNA-synt_1"/>
    <property type="match status" value="1"/>
</dbReference>
<dbReference type="HAMAP" id="MF_02004">
    <property type="entry name" value="Val_tRNA_synth_type1"/>
    <property type="match status" value="1"/>
</dbReference>
<comment type="domain">
    <text evidence="11">ValRS has two distinct active sites: one for aminoacylation and one for editing. The misactivated threonine is translocated from the active site to the editing site.</text>
</comment>
<dbReference type="PATRIC" id="fig|1193729.4.peg.232"/>
<dbReference type="InterPro" id="IPR009080">
    <property type="entry name" value="tRNAsynth_Ia_anticodon-bd"/>
</dbReference>
<evidence type="ECO:0000259" key="13">
    <source>
        <dbReference type="Pfam" id="PF08264"/>
    </source>
</evidence>
<dbReference type="HOGENOM" id="CLU_001493_0_2_5"/>
<dbReference type="Pfam" id="PF10458">
    <property type="entry name" value="Val_tRNA-synt_C"/>
    <property type="match status" value="1"/>
</dbReference>
<evidence type="ECO:0000256" key="10">
    <source>
        <dbReference type="ARBA" id="ARBA00047552"/>
    </source>
</evidence>
<dbReference type="RefSeq" id="WP_015088103.1">
    <property type="nucleotide sequence ID" value="NC_019566.1"/>
</dbReference>
<evidence type="ECO:0000313" key="15">
    <source>
        <dbReference type="EMBL" id="AFX98605.1"/>
    </source>
</evidence>
<dbReference type="SUPFAM" id="SSF47323">
    <property type="entry name" value="Anticodon-binding domain of a subclass of class I aminoacyl-tRNA synthetases"/>
    <property type="match status" value="1"/>
</dbReference>
<evidence type="ECO:0000259" key="14">
    <source>
        <dbReference type="Pfam" id="PF10458"/>
    </source>
</evidence>
<dbReference type="InterPro" id="IPR013155">
    <property type="entry name" value="M/V/L/I-tRNA-synth_anticd-bd"/>
</dbReference>
<feature type="domain" description="Aminoacyl-tRNA synthetase class Ia" evidence="12">
    <location>
        <begin position="15"/>
        <end position="567"/>
    </location>
</feature>
<dbReference type="Pfam" id="PF08264">
    <property type="entry name" value="Anticodon_1"/>
    <property type="match status" value="1"/>
</dbReference>
<feature type="binding site" evidence="11">
    <location>
        <position position="531"/>
    </location>
    <ligand>
        <name>ATP</name>
        <dbReference type="ChEBI" id="CHEBI:30616"/>
    </ligand>
</feature>
<sequence>MLEKTYSPADVESRLYPLWEKSNTFPCNPDSKALPCTIMMPPPNITGKLHMGHALTMTVQDILVRYYRMMGRDVLWLPGTDHAGIATQIVVERNLSMQGVNHRDIGRKAFLDKVWEWKALSGERIIKQLRCLGITPDWERKRFTMDKVLSRAVIKAFVHLYNKGLIYRDKRLVNWDPQMGTAISDLEVEQKEVDGSLWYFRYPLENNARRFIVVATTRPETMLGDTAIAVNPDDKRYKDMIGQYAILPLVGRRIPIVADNYVDPSNGSGAVKITPAHDFNDLKVSKRHNLEIINIMDTRGHIGDNVPDKYRGLDRFVARKVVVADMESAGLLEKIEPYCHAVPYGDRGCVPLEPLLTDQWYCDALSLAKPAIEAVKKGNTVFVPKNWENTYFEWMKNIEPWCISRQLWWGHQIPAWYGPDGEIFVAESEEIATIAAKQHYGQAVELIREKDVLDTWFSSALWPFSTLGWPDKTLELKRYYPSDILVTGFDIIFFWVARMMMMGLHFMNEVPFHTVYVHALVRDPRGKKMSKSKNNVIDPIDLINEYGTDALRFTLASMTVQGYDIKLDEGRVKAYRSFATKIWNAARFCELHACKASSYFDPSKCIETVNRWIVGEVAKTAELVGAALHACKFNEAASMIYQFFWGTFCNWYIEFTKPILQTVYDSAEQIVVTETRQTMAWTLNRALHLLHPIMPYISEELWASFGEESDQLLISRPWPCLSKDLIDPSASIEIDWLARFISEVRSMRSEMHMLHSVKPDLLLVGANNRTIALVKKYNNLISYLSRISSIKTSSTVNNGVIACRIIDEANIILSVTEKSSNNSYERLRLNKEITKLECDIAKINKKLENQGFLTKAPATLIQNNKDRLLEAQKRRNRLLVALKCLN</sequence>
<dbReference type="InterPro" id="IPR019499">
    <property type="entry name" value="Val-tRNA_synth_tRNA-bd"/>
</dbReference>
<dbReference type="InterPro" id="IPR033705">
    <property type="entry name" value="Anticodon_Ia_Val"/>
</dbReference>
<dbReference type="NCBIfam" id="NF004349">
    <property type="entry name" value="PRK05729.1"/>
    <property type="match status" value="1"/>
</dbReference>
<keyword evidence="7 11" id="KW-0648">Protein biosynthesis</keyword>
<keyword evidence="3 11" id="KW-0963">Cytoplasm</keyword>
<dbReference type="GO" id="GO:0005829">
    <property type="term" value="C:cytosol"/>
    <property type="evidence" value="ECO:0007669"/>
    <property type="project" value="TreeGrafter"/>
</dbReference>
<keyword evidence="4 11" id="KW-0436">Ligase</keyword>
<dbReference type="Gene3D" id="3.40.50.620">
    <property type="entry name" value="HUPs"/>
    <property type="match status" value="2"/>
</dbReference>
<dbReference type="InterPro" id="IPR014729">
    <property type="entry name" value="Rossmann-like_a/b/a_fold"/>
</dbReference>
<dbReference type="SUPFAM" id="SSF50677">
    <property type="entry name" value="ValRS/IleRS/LeuRS editing domain"/>
    <property type="match status" value="1"/>
</dbReference>
<feature type="short sequence motif" description="'HIGH' region" evidence="11">
    <location>
        <begin position="43"/>
        <end position="53"/>
    </location>
</feature>
<dbReference type="PRINTS" id="PR00986">
    <property type="entry name" value="TRNASYNTHVAL"/>
</dbReference>
<evidence type="ECO:0000313" key="16">
    <source>
        <dbReference type="Proteomes" id="UP000010077"/>
    </source>
</evidence>
<keyword evidence="9 11" id="KW-0030">Aminoacyl-tRNA synthetase</keyword>
<dbReference type="InterPro" id="IPR001412">
    <property type="entry name" value="aa-tRNA-synth_I_CS"/>
</dbReference>
<dbReference type="EC" id="6.1.1.9" evidence="11"/>
<feature type="domain" description="Methionyl/Valyl/Leucyl/Isoleucyl-tRNA synthetase anticodon-binding" evidence="13">
    <location>
        <begin position="610"/>
        <end position="756"/>
    </location>
</feature>
<keyword evidence="16" id="KW-1185">Reference proteome</keyword>
<dbReference type="GO" id="GO:0006438">
    <property type="term" value="P:valyl-tRNA aminoacylation"/>
    <property type="evidence" value="ECO:0007669"/>
    <property type="project" value="UniProtKB-UniRule"/>
</dbReference>
<evidence type="ECO:0000256" key="5">
    <source>
        <dbReference type="ARBA" id="ARBA00022741"/>
    </source>
</evidence>
<comment type="function">
    <text evidence="11">Catalyzes the attachment of valine to tRNA(Val). As ValRS can inadvertently accommodate and process structurally similar amino acids such as threonine, to avoid such errors, it has a 'posttransfer' editing activity that hydrolyzes mischarged Thr-tRNA(Val) in a tRNA-dependent manner.</text>
</comment>
<name>K7YG73_9PROT</name>
<dbReference type="Proteomes" id="UP000010077">
    <property type="component" value="Chromosome"/>
</dbReference>
<evidence type="ECO:0000256" key="7">
    <source>
        <dbReference type="ARBA" id="ARBA00022917"/>
    </source>
</evidence>
<dbReference type="FunFam" id="3.40.50.620:FF:000098">
    <property type="entry name" value="Valine--tRNA ligase"/>
    <property type="match status" value="1"/>
</dbReference>
<keyword evidence="8 11" id="KW-0175">Coiled coil</keyword>
<dbReference type="CDD" id="cd00817">
    <property type="entry name" value="ValRS_core"/>
    <property type="match status" value="1"/>
</dbReference>
<feature type="domain" description="Valyl-tRNA synthetase tRNA-binding arm" evidence="14">
    <location>
        <begin position="825"/>
        <end position="885"/>
    </location>
</feature>
<dbReference type="Gene3D" id="1.10.730.10">
    <property type="entry name" value="Isoleucyl-tRNA Synthetase, Domain 1"/>
    <property type="match status" value="1"/>
</dbReference>
<organism evidence="15 16">
    <name type="scientific">Candidatus Endolissoclinum faulkneri L2</name>
    <dbReference type="NCBI Taxonomy" id="1193729"/>
    <lineage>
        <taxon>Bacteria</taxon>
        <taxon>Pseudomonadati</taxon>
        <taxon>Pseudomonadota</taxon>
        <taxon>Alphaproteobacteria</taxon>
        <taxon>Rhodospirillales</taxon>
        <taxon>Rhodospirillaceae</taxon>
        <taxon>Candidatus Endolissoclinum</taxon>
    </lineage>
</organism>
<dbReference type="CDD" id="cd07962">
    <property type="entry name" value="Anticodon_Ia_Val"/>
    <property type="match status" value="1"/>
</dbReference>
<dbReference type="STRING" id="1193729.A1OE_412"/>
<comment type="subunit">
    <text evidence="2 11">Monomer.</text>
</comment>
<comment type="catalytic activity">
    <reaction evidence="10 11">
        <text>tRNA(Val) + L-valine + ATP = L-valyl-tRNA(Val) + AMP + diphosphate</text>
        <dbReference type="Rhea" id="RHEA:10704"/>
        <dbReference type="Rhea" id="RHEA-COMP:9672"/>
        <dbReference type="Rhea" id="RHEA-COMP:9708"/>
        <dbReference type="ChEBI" id="CHEBI:30616"/>
        <dbReference type="ChEBI" id="CHEBI:33019"/>
        <dbReference type="ChEBI" id="CHEBI:57762"/>
        <dbReference type="ChEBI" id="CHEBI:78442"/>
        <dbReference type="ChEBI" id="CHEBI:78537"/>
        <dbReference type="ChEBI" id="CHEBI:456215"/>
        <dbReference type="EC" id="6.1.1.9"/>
    </reaction>
</comment>
<comment type="domain">
    <text evidence="11">The C-terminal coiled-coil domain is crucial for aminoacylation activity.</text>
</comment>
<dbReference type="NCBIfam" id="TIGR00422">
    <property type="entry name" value="valS"/>
    <property type="match status" value="1"/>
</dbReference>
<protein>
    <recommendedName>
        <fullName evidence="11">Valine--tRNA ligase</fullName>
        <ecNumber evidence="11">6.1.1.9</ecNumber>
    </recommendedName>
    <alternativeName>
        <fullName evidence="11">Valyl-tRNA synthetase</fullName>
        <shortName evidence="11">ValRS</shortName>
    </alternativeName>
</protein>
<dbReference type="InterPro" id="IPR010978">
    <property type="entry name" value="tRNA-bd_arm"/>
</dbReference>
<dbReference type="Gene3D" id="3.90.740.10">
    <property type="entry name" value="Valyl/Leucyl/Isoleucyl-tRNA synthetase, editing domain"/>
    <property type="match status" value="2"/>
</dbReference>
<dbReference type="InterPro" id="IPR002303">
    <property type="entry name" value="Valyl-tRNA_ligase"/>
</dbReference>
<dbReference type="FunFam" id="3.40.50.620:FF:000032">
    <property type="entry name" value="Valine--tRNA ligase"/>
    <property type="match status" value="1"/>
</dbReference>
<dbReference type="OrthoDB" id="9810365at2"/>
<dbReference type="SUPFAM" id="SSF52374">
    <property type="entry name" value="Nucleotidylyl transferase"/>
    <property type="match status" value="1"/>
</dbReference>
<evidence type="ECO:0000256" key="11">
    <source>
        <dbReference type="HAMAP-Rule" id="MF_02004"/>
    </source>
</evidence>
<accession>K7YG73</accession>
<dbReference type="InterPro" id="IPR037118">
    <property type="entry name" value="Val-tRNA_synth_C_sf"/>
</dbReference>
<dbReference type="PANTHER" id="PTHR11946:SF93">
    <property type="entry name" value="VALINE--TRNA LIGASE, CHLOROPLASTIC_MITOCHONDRIAL 2"/>
    <property type="match status" value="1"/>
</dbReference>
<dbReference type="Gene3D" id="1.10.287.380">
    <property type="entry name" value="Valyl-tRNA synthetase, C-terminal domain"/>
    <property type="match status" value="1"/>
</dbReference>
<evidence type="ECO:0000256" key="6">
    <source>
        <dbReference type="ARBA" id="ARBA00022840"/>
    </source>
</evidence>
<dbReference type="GO" id="GO:0005524">
    <property type="term" value="F:ATP binding"/>
    <property type="evidence" value="ECO:0007669"/>
    <property type="project" value="UniProtKB-UniRule"/>
</dbReference>
<reference evidence="15 16" key="1">
    <citation type="journal article" date="2012" name="Proc. Natl. Acad. Sci. U.S.A.">
        <title>Genome streamlining and chemical defense in a coral reef symbiosis.</title>
        <authorList>
            <person name="Kwan J.C."/>
            <person name="Donia M.S."/>
            <person name="Han A.W."/>
            <person name="Hirose E."/>
            <person name="Haygood M.G."/>
            <person name="Schmidt E.W."/>
        </authorList>
    </citation>
    <scope>NUCLEOTIDE SEQUENCE [LARGE SCALE GENOMIC DNA]</scope>
    <source>
        <strain evidence="15 16">L2</strain>
    </source>
</reference>
<dbReference type="eggNOG" id="COG0525">
    <property type="taxonomic scope" value="Bacteria"/>
</dbReference>
<evidence type="ECO:0000259" key="12">
    <source>
        <dbReference type="Pfam" id="PF00133"/>
    </source>
</evidence>
<evidence type="ECO:0000256" key="1">
    <source>
        <dbReference type="ARBA" id="ARBA00004496"/>
    </source>
</evidence>
<comment type="subcellular location">
    <subcellularLocation>
        <location evidence="1 11">Cytoplasm</location>
    </subcellularLocation>
</comment>
<dbReference type="InterPro" id="IPR002300">
    <property type="entry name" value="aa-tRNA-synth_Ia"/>
</dbReference>
<dbReference type="GO" id="GO:0002161">
    <property type="term" value="F:aminoacyl-tRNA deacylase activity"/>
    <property type="evidence" value="ECO:0007669"/>
    <property type="project" value="InterPro"/>
</dbReference>
<evidence type="ECO:0000256" key="2">
    <source>
        <dbReference type="ARBA" id="ARBA00011245"/>
    </source>
</evidence>
<evidence type="ECO:0000256" key="9">
    <source>
        <dbReference type="ARBA" id="ARBA00023146"/>
    </source>
</evidence>
<dbReference type="KEGG" id="thal:A1OE_412"/>
<keyword evidence="5 11" id="KW-0547">Nucleotide-binding</keyword>
<evidence type="ECO:0000256" key="4">
    <source>
        <dbReference type="ARBA" id="ARBA00022598"/>
    </source>
</evidence>
<dbReference type="GO" id="GO:0004832">
    <property type="term" value="F:valine-tRNA ligase activity"/>
    <property type="evidence" value="ECO:0007669"/>
    <property type="project" value="UniProtKB-UniRule"/>
</dbReference>
<dbReference type="PROSITE" id="PS00178">
    <property type="entry name" value="AA_TRNA_LIGASE_I"/>
    <property type="match status" value="1"/>
</dbReference>
<feature type="short sequence motif" description="'KMSKS' region" evidence="11">
    <location>
        <begin position="528"/>
        <end position="532"/>
    </location>
</feature>
<dbReference type="EMBL" id="CP003539">
    <property type="protein sequence ID" value="AFX98605.1"/>
    <property type="molecule type" value="Genomic_DNA"/>
</dbReference>
<evidence type="ECO:0000256" key="8">
    <source>
        <dbReference type="ARBA" id="ARBA00023054"/>
    </source>
</evidence>
<gene>
    <name evidence="11 15" type="primary">valS</name>
    <name evidence="15" type="ORF">A1OE_412</name>
</gene>
<dbReference type="PANTHER" id="PTHR11946">
    <property type="entry name" value="VALYL-TRNA SYNTHETASES"/>
    <property type="match status" value="1"/>
</dbReference>
<dbReference type="AlphaFoldDB" id="K7YG73"/>
<keyword evidence="6 11" id="KW-0067">ATP-binding</keyword>
<proteinExistence type="inferred from homology"/>
<dbReference type="InterPro" id="IPR009008">
    <property type="entry name" value="Val/Leu/Ile-tRNA-synth_edit"/>
</dbReference>
<comment type="similarity">
    <text evidence="11">Belongs to the class-I aminoacyl-tRNA synthetase family. ValS type 1 subfamily.</text>
</comment>
<dbReference type="SUPFAM" id="SSF46589">
    <property type="entry name" value="tRNA-binding arm"/>
    <property type="match status" value="1"/>
</dbReference>
<evidence type="ECO:0000256" key="3">
    <source>
        <dbReference type="ARBA" id="ARBA00022490"/>
    </source>
</evidence>